<keyword evidence="2" id="KW-1133">Transmembrane helix</keyword>
<feature type="transmembrane region" description="Helical" evidence="2">
    <location>
        <begin position="368"/>
        <end position="388"/>
    </location>
</feature>
<feature type="transmembrane region" description="Helical" evidence="2">
    <location>
        <begin position="338"/>
        <end position="361"/>
    </location>
</feature>
<evidence type="ECO:0000256" key="2">
    <source>
        <dbReference type="SAM" id="Phobius"/>
    </source>
</evidence>
<dbReference type="EMBL" id="MU006313">
    <property type="protein sequence ID" value="KAF2849077.1"/>
    <property type="molecule type" value="Genomic_DNA"/>
</dbReference>
<keyword evidence="2" id="KW-0812">Transmembrane</keyword>
<protein>
    <recommendedName>
        <fullName evidence="3">DUF6594 domain-containing protein</fullName>
    </recommendedName>
</protein>
<name>A0A6A7B337_9PLEO</name>
<accession>A0A6A7B337</accession>
<keyword evidence="2" id="KW-0472">Membrane</keyword>
<feature type="domain" description="DUF6594" evidence="3">
    <location>
        <begin position="109"/>
        <end position="380"/>
    </location>
</feature>
<evidence type="ECO:0000259" key="3">
    <source>
        <dbReference type="Pfam" id="PF20237"/>
    </source>
</evidence>
<evidence type="ECO:0000313" key="4">
    <source>
        <dbReference type="EMBL" id="KAF2849077.1"/>
    </source>
</evidence>
<feature type="region of interest" description="Disordered" evidence="1">
    <location>
        <begin position="1"/>
        <end position="31"/>
    </location>
</feature>
<dbReference type="AlphaFoldDB" id="A0A6A7B337"/>
<dbReference type="PANTHER" id="PTHR34502:SF3">
    <property type="entry name" value="DUF6594 DOMAIN-CONTAINING PROTEIN"/>
    <property type="match status" value="1"/>
</dbReference>
<dbReference type="OrthoDB" id="3533814at2759"/>
<evidence type="ECO:0000313" key="5">
    <source>
        <dbReference type="Proteomes" id="UP000799423"/>
    </source>
</evidence>
<feature type="compositionally biased region" description="Basic and acidic residues" evidence="1">
    <location>
        <begin position="65"/>
        <end position="77"/>
    </location>
</feature>
<dbReference type="PANTHER" id="PTHR34502">
    <property type="entry name" value="DUF6594 DOMAIN-CONTAINING PROTEIN-RELATED"/>
    <property type="match status" value="1"/>
</dbReference>
<dbReference type="InterPro" id="IPR046529">
    <property type="entry name" value="DUF6594"/>
</dbReference>
<proteinExistence type="predicted"/>
<gene>
    <name evidence="4" type="ORF">T440DRAFT_452894</name>
</gene>
<feature type="region of interest" description="Disordered" evidence="1">
    <location>
        <begin position="58"/>
        <end position="92"/>
    </location>
</feature>
<reference evidence="4" key="1">
    <citation type="submission" date="2020-01" db="EMBL/GenBank/DDBJ databases">
        <authorList>
            <consortium name="DOE Joint Genome Institute"/>
            <person name="Haridas S."/>
            <person name="Albert R."/>
            <person name="Binder M."/>
            <person name="Bloem J."/>
            <person name="Labutti K."/>
            <person name="Salamov A."/>
            <person name="Andreopoulos B."/>
            <person name="Baker S.E."/>
            <person name="Barry K."/>
            <person name="Bills G."/>
            <person name="Bluhm B.H."/>
            <person name="Cannon C."/>
            <person name="Castanera R."/>
            <person name="Culley D.E."/>
            <person name="Daum C."/>
            <person name="Ezra D."/>
            <person name="Gonzalez J.B."/>
            <person name="Henrissat B."/>
            <person name="Kuo A."/>
            <person name="Liang C."/>
            <person name="Lipzen A."/>
            <person name="Lutzoni F."/>
            <person name="Magnuson J."/>
            <person name="Mondo S."/>
            <person name="Nolan M."/>
            <person name="Ohm R."/>
            <person name="Pangilinan J."/>
            <person name="Park H.-J."/>
            <person name="Ramirez L."/>
            <person name="Alfaro M."/>
            <person name="Sun H."/>
            <person name="Tritt A."/>
            <person name="Yoshinaga Y."/>
            <person name="Zwiers L.-H."/>
            <person name="Turgeon B.G."/>
            <person name="Goodwin S.B."/>
            <person name="Spatafora J.W."/>
            <person name="Crous P.W."/>
            <person name="Grigoriev I.V."/>
        </authorList>
    </citation>
    <scope>NUCLEOTIDE SEQUENCE</scope>
    <source>
        <strain evidence="4">IPT5</strain>
    </source>
</reference>
<dbReference type="Pfam" id="PF20237">
    <property type="entry name" value="DUF6594"/>
    <property type="match status" value="1"/>
</dbReference>
<dbReference type="Proteomes" id="UP000799423">
    <property type="component" value="Unassembled WGS sequence"/>
</dbReference>
<keyword evidence="5" id="KW-1185">Reference proteome</keyword>
<sequence>MSTTPSSLTEKDAHVHGQRTSHSHASSSRYHSRISVGSLKTAALNILSFLATKKLNDEEQQIDQQRPDTEGDHRSTSSHDSISESDSVFKPCSKDGTRVRTLEECPNGYPRLAAFNASEQNFMLYRSFSCVHARLLLHLQASIQALESELDSLDRLHAQTAEGRSRLVSWDNDVEACEDEKAEGLRTRDDILEELRVKVNQYDELLIKAREIVGFQRPSSRDYRSVRNWFHNVGPVIDEDQDYLSWKEDIITLRHGREWAGFDGLVEELLHKLDGLLIRYIFCTPSQTRKSTDPKTYYFSPSRVSKLVNLIITLVIFCLLAAPVLSMYHLSTLATHEAIFAAIGMLMVFTLLFAAAMAALTKARRHELFAASAAYCAVLVVFIGSTGFH</sequence>
<evidence type="ECO:0000256" key="1">
    <source>
        <dbReference type="SAM" id="MobiDB-lite"/>
    </source>
</evidence>
<organism evidence="4 5">
    <name type="scientific">Plenodomus tracheiphilus IPT5</name>
    <dbReference type="NCBI Taxonomy" id="1408161"/>
    <lineage>
        <taxon>Eukaryota</taxon>
        <taxon>Fungi</taxon>
        <taxon>Dikarya</taxon>
        <taxon>Ascomycota</taxon>
        <taxon>Pezizomycotina</taxon>
        <taxon>Dothideomycetes</taxon>
        <taxon>Pleosporomycetidae</taxon>
        <taxon>Pleosporales</taxon>
        <taxon>Pleosporineae</taxon>
        <taxon>Leptosphaeriaceae</taxon>
        <taxon>Plenodomus</taxon>
    </lineage>
</organism>
<feature type="transmembrane region" description="Helical" evidence="2">
    <location>
        <begin position="307"/>
        <end position="326"/>
    </location>
</feature>